<dbReference type="Proteomes" id="UP001211907">
    <property type="component" value="Unassembled WGS sequence"/>
</dbReference>
<keyword evidence="4" id="KW-1185">Reference proteome</keyword>
<accession>A0AAD5TBK2</accession>
<protein>
    <recommendedName>
        <fullName evidence="2">PIN domain-containing protein</fullName>
    </recommendedName>
</protein>
<gene>
    <name evidence="3" type="ORF">HK100_000029</name>
</gene>
<dbReference type="PANTHER" id="PTHR16161">
    <property type="entry name" value="TRANSCRIPTIONAL PROTEIN SWT1"/>
    <property type="match status" value="1"/>
</dbReference>
<dbReference type="Gene3D" id="3.40.50.1010">
    <property type="entry name" value="5'-nuclease"/>
    <property type="match status" value="1"/>
</dbReference>
<proteinExistence type="predicted"/>
<reference evidence="3" key="1">
    <citation type="submission" date="2020-05" db="EMBL/GenBank/DDBJ databases">
        <title>Phylogenomic resolution of chytrid fungi.</title>
        <authorList>
            <person name="Stajich J.E."/>
            <person name="Amses K."/>
            <person name="Simmons R."/>
            <person name="Seto K."/>
            <person name="Myers J."/>
            <person name="Bonds A."/>
            <person name="Quandt C.A."/>
            <person name="Barry K."/>
            <person name="Liu P."/>
            <person name="Grigoriev I."/>
            <person name="Longcore J.E."/>
            <person name="James T.Y."/>
        </authorList>
    </citation>
    <scope>NUCLEOTIDE SEQUENCE</scope>
    <source>
        <strain evidence="3">JEL0513</strain>
    </source>
</reference>
<feature type="region of interest" description="Disordered" evidence="1">
    <location>
        <begin position="507"/>
        <end position="600"/>
    </location>
</feature>
<feature type="compositionally biased region" description="Low complexity" evidence="1">
    <location>
        <begin position="22"/>
        <end position="31"/>
    </location>
</feature>
<feature type="compositionally biased region" description="Basic and acidic residues" evidence="1">
    <location>
        <begin position="521"/>
        <end position="559"/>
    </location>
</feature>
<feature type="compositionally biased region" description="Low complexity" evidence="1">
    <location>
        <begin position="195"/>
        <end position="222"/>
    </location>
</feature>
<feature type="region of interest" description="Disordered" evidence="1">
    <location>
        <begin position="450"/>
        <end position="476"/>
    </location>
</feature>
<evidence type="ECO:0000259" key="2">
    <source>
        <dbReference type="SMART" id="SM00670"/>
    </source>
</evidence>
<organism evidence="3 4">
    <name type="scientific">Physocladia obscura</name>
    <dbReference type="NCBI Taxonomy" id="109957"/>
    <lineage>
        <taxon>Eukaryota</taxon>
        <taxon>Fungi</taxon>
        <taxon>Fungi incertae sedis</taxon>
        <taxon>Chytridiomycota</taxon>
        <taxon>Chytridiomycota incertae sedis</taxon>
        <taxon>Chytridiomycetes</taxon>
        <taxon>Chytridiales</taxon>
        <taxon>Chytriomycetaceae</taxon>
        <taxon>Physocladia</taxon>
    </lineage>
</organism>
<evidence type="ECO:0000313" key="4">
    <source>
        <dbReference type="Proteomes" id="UP001211907"/>
    </source>
</evidence>
<dbReference type="Pfam" id="PF13638">
    <property type="entry name" value="PIN_4"/>
    <property type="match status" value="1"/>
</dbReference>
<sequence length="779" mass="87261">MQNTFTRGGWPPVISANQRPLQQQQQQQQQQLHEQRQYPEFQRQQQQQNQQLQLQSPQQLHLQDLQQRHEQEELLQQQQHQHQQHQTLLQQQQRHLPFLQQHQTQGQQTIQLQNFRNHAFTFGAATNPAAAGTRDAGPIFWFGQQQQQQQQQQHLQFPAQPPPLGIDGDDVEMMDIDDERFLLHLNNEITTFRKQQQQQGSPPLSPSISTPIRMQKQQQHQLESLSSSSSSLLFATEKANATSTTTANNDNRNNKKQNKQAISLSSLSAVAVPPPKIQLSHKYTAMIVIDTNFWISHGPFCKSLLSLLPPHAPIMVPKVVIRELDGLKNATFRKSSQGDISVMARYAGNLIYQAFISRAENIVGQRDGETLEDIRGNIGNGGDVMTNDDRILDYARFCQQKFSGAKVVLLSNDKNLCTKAMIESLETISNYKETPESFVRMILASLGQQQQQQTAATPLNSSSSSSSSKNGSISQQQYPQQSVAVLQSSGVKPLATIKTTLIAKAPGAAPATAAGLKQRQKREQEQQRQKIKEAQEQKRKDAADRLLELLESDKPEGKKKQQPQQQQKEEKREHGKLKRRRATYNESTDEEGCGDDGSLVHKKKMPAAAAITKTTDMPGLFLASTDTPNQIMMEILEIFAPSLRPSIQKILETHHINYHATLAPSSGNAPAPEELHILKVIERHHAHAFRKVYTDAEFLTVRLPAMKAVIADAVRMRERGGGSGGMTAGDVGKFLGHAEKGGLWRVCVEAGYVADFARVMEMVRGWKERVLRFGGGGGD</sequence>
<comment type="caution">
    <text evidence="3">The sequence shown here is derived from an EMBL/GenBank/DDBJ whole genome shotgun (WGS) entry which is preliminary data.</text>
</comment>
<evidence type="ECO:0000256" key="1">
    <source>
        <dbReference type="SAM" id="MobiDB-lite"/>
    </source>
</evidence>
<dbReference type="CDD" id="cd18727">
    <property type="entry name" value="PIN_Swt1-like"/>
    <property type="match status" value="1"/>
</dbReference>
<dbReference type="GO" id="GO:0004540">
    <property type="term" value="F:RNA nuclease activity"/>
    <property type="evidence" value="ECO:0007669"/>
    <property type="project" value="UniProtKB-ARBA"/>
</dbReference>
<evidence type="ECO:0000313" key="3">
    <source>
        <dbReference type="EMBL" id="KAJ3142600.1"/>
    </source>
</evidence>
<dbReference type="SMART" id="SM00670">
    <property type="entry name" value="PINc"/>
    <property type="match status" value="1"/>
</dbReference>
<feature type="region of interest" description="Disordered" evidence="1">
    <location>
        <begin position="1"/>
        <end position="60"/>
    </location>
</feature>
<name>A0AAD5TBK2_9FUNG</name>
<dbReference type="InterPro" id="IPR002716">
    <property type="entry name" value="PIN_dom"/>
</dbReference>
<feature type="compositionally biased region" description="Low complexity" evidence="1">
    <location>
        <begin position="42"/>
        <end position="60"/>
    </location>
</feature>
<dbReference type="InterPro" id="IPR052626">
    <property type="entry name" value="SWT1_Regulator"/>
</dbReference>
<dbReference type="PANTHER" id="PTHR16161:SF0">
    <property type="entry name" value="TRANSCRIPTIONAL PROTEIN SWT1"/>
    <property type="match status" value="1"/>
</dbReference>
<dbReference type="AlphaFoldDB" id="A0AAD5TBK2"/>
<feature type="domain" description="PIN" evidence="2">
    <location>
        <begin position="285"/>
        <end position="418"/>
    </location>
</feature>
<feature type="region of interest" description="Disordered" evidence="1">
    <location>
        <begin position="192"/>
        <end position="222"/>
    </location>
</feature>
<dbReference type="GO" id="GO:0005634">
    <property type="term" value="C:nucleus"/>
    <property type="evidence" value="ECO:0007669"/>
    <property type="project" value="TreeGrafter"/>
</dbReference>
<dbReference type="EMBL" id="JADGJH010000010">
    <property type="protein sequence ID" value="KAJ3142600.1"/>
    <property type="molecule type" value="Genomic_DNA"/>
</dbReference>
<feature type="compositionally biased region" description="Low complexity" evidence="1">
    <location>
        <begin position="507"/>
        <end position="517"/>
    </location>
</feature>
<dbReference type="InterPro" id="IPR029060">
    <property type="entry name" value="PIN-like_dom_sf"/>
</dbReference>
<dbReference type="SUPFAM" id="SSF88723">
    <property type="entry name" value="PIN domain-like"/>
    <property type="match status" value="1"/>
</dbReference>